<keyword evidence="3" id="KW-1185">Reference proteome</keyword>
<dbReference type="Proteomes" id="UP000789508">
    <property type="component" value="Unassembled WGS sequence"/>
</dbReference>
<evidence type="ECO:0000313" key="2">
    <source>
        <dbReference type="EMBL" id="CAG8543866.1"/>
    </source>
</evidence>
<reference evidence="2" key="1">
    <citation type="submission" date="2021-06" db="EMBL/GenBank/DDBJ databases">
        <authorList>
            <person name="Kallberg Y."/>
            <person name="Tangrot J."/>
            <person name="Rosling A."/>
        </authorList>
    </citation>
    <scope>NUCLEOTIDE SEQUENCE</scope>
    <source>
        <strain evidence="2">FL130A</strain>
    </source>
</reference>
<dbReference type="EMBL" id="CAJVPS010001583">
    <property type="protein sequence ID" value="CAG8543866.1"/>
    <property type="molecule type" value="Genomic_DNA"/>
</dbReference>
<feature type="non-terminal residue" evidence="2">
    <location>
        <position position="361"/>
    </location>
</feature>
<gene>
    <name evidence="2" type="ORF">ALEPTO_LOCUS5544</name>
</gene>
<organism evidence="2 3">
    <name type="scientific">Ambispora leptoticha</name>
    <dbReference type="NCBI Taxonomy" id="144679"/>
    <lineage>
        <taxon>Eukaryota</taxon>
        <taxon>Fungi</taxon>
        <taxon>Fungi incertae sedis</taxon>
        <taxon>Mucoromycota</taxon>
        <taxon>Glomeromycotina</taxon>
        <taxon>Glomeromycetes</taxon>
        <taxon>Archaeosporales</taxon>
        <taxon>Ambisporaceae</taxon>
        <taxon>Ambispora</taxon>
    </lineage>
</organism>
<dbReference type="OrthoDB" id="2448606at2759"/>
<feature type="region of interest" description="Disordered" evidence="1">
    <location>
        <begin position="1"/>
        <end position="26"/>
    </location>
</feature>
<proteinExistence type="predicted"/>
<comment type="caution">
    <text evidence="2">The sequence shown here is derived from an EMBL/GenBank/DDBJ whole genome shotgun (WGS) entry which is preliminary data.</text>
</comment>
<sequence>IHLSDPFVPPTTRSESDEETDSNVFNTDSVENTTFDEYIGDNQEKLFLDNLVMLDKDVDENPGENISKLFNSYHSKILRMGQELGLSIVTEYHEILSLSHILLLQTDNFSNLQIEKFSRDTLKHFQQNMCNTYVMKVKVAPSVKAIALDENLRLKETQKTIIRSKSFENPIDQEKFDMMQFIFLQLTKNIPIKPLKDILSKNTLTVNIISPILYFFFHDTSIHPAIWPNTTSMSAKVHKLANLDSSRAKQPDMIGNVVNNSKSTYEIMFREITGEEKNNNNKKNYLNLVSQTELFKFFQTCRQFIDGIDNLFKFAEKYEYEVQRYCNDINQKKKDNPVEVTNWCRATLGILQFKELIKERK</sequence>
<evidence type="ECO:0000256" key="1">
    <source>
        <dbReference type="SAM" id="MobiDB-lite"/>
    </source>
</evidence>
<name>A0A9N9ASY4_9GLOM</name>
<evidence type="ECO:0000313" key="3">
    <source>
        <dbReference type="Proteomes" id="UP000789508"/>
    </source>
</evidence>
<dbReference type="AlphaFoldDB" id="A0A9N9ASY4"/>
<accession>A0A9N9ASY4</accession>
<protein>
    <submittedName>
        <fullName evidence="2">7450_t:CDS:1</fullName>
    </submittedName>
</protein>